<proteinExistence type="predicted"/>
<dbReference type="EMBL" id="JAMFLZ010000001">
    <property type="protein sequence ID" value="MCL6293429.1"/>
    <property type="molecule type" value="Genomic_DNA"/>
</dbReference>
<dbReference type="Proteomes" id="UP001165381">
    <property type="component" value="Unassembled WGS sequence"/>
</dbReference>
<evidence type="ECO:0000313" key="4">
    <source>
        <dbReference type="Proteomes" id="UP001165381"/>
    </source>
</evidence>
<evidence type="ECO:0000313" key="3">
    <source>
        <dbReference type="EMBL" id="MCL6293429.1"/>
    </source>
</evidence>
<keyword evidence="2" id="KW-1133">Transmembrane helix</keyword>
<evidence type="ECO:0000256" key="2">
    <source>
        <dbReference type="SAM" id="Phobius"/>
    </source>
</evidence>
<gene>
    <name evidence="3" type="ORF">M3P09_00340</name>
</gene>
<feature type="transmembrane region" description="Helical" evidence="2">
    <location>
        <begin position="56"/>
        <end position="73"/>
    </location>
</feature>
<dbReference type="RefSeq" id="WP_249971605.1">
    <property type="nucleotide sequence ID" value="NZ_JAMFLZ010000001.1"/>
</dbReference>
<keyword evidence="1" id="KW-0175">Coiled coil</keyword>
<sequence length="357" mass="41729">MSKDLPQSNPSEEVDLGQLFKLIGNMFERLFKFIGSVFNKLFLAFVWCVFFLKKHFVKFVIAGVVGIALGILLEKTSEPVYKSYITVKQNYPTGENLYNAISYYNDLIAQKDISTLENVLGMQQHELSSIIEFEIESIISENQKLKEYNNYLKTLDSTVATTVEYESFLKNDRDYNHQYQQITIKAKQRNSFKPAFSRIIDNIKENEYFKNEQEKDLKELSNKVDYIKEALIKSESLQNTYKRVLEKTINNKTGSEIGITFEGANDKEKTREYDLYKNDLELRQELVEFERDINDKEHIIEITSSKQDSGSIDNRKEIFGKSISSKIYYAFILLVLTFLILSGLEFIKFLERFKDKI</sequence>
<name>A0ABT0Q8X3_9FLAO</name>
<keyword evidence="2" id="KW-0472">Membrane</keyword>
<comment type="caution">
    <text evidence="3">The sequence shown here is derived from an EMBL/GenBank/DDBJ whole genome shotgun (WGS) entry which is preliminary data.</text>
</comment>
<evidence type="ECO:0008006" key="5">
    <source>
        <dbReference type="Google" id="ProtNLM"/>
    </source>
</evidence>
<feature type="coiled-coil region" evidence="1">
    <location>
        <begin position="210"/>
        <end position="247"/>
    </location>
</feature>
<feature type="transmembrane region" description="Helical" evidence="2">
    <location>
        <begin position="327"/>
        <end position="347"/>
    </location>
</feature>
<organism evidence="3 4">
    <name type="scientific">Jejuia spongiicola</name>
    <dbReference type="NCBI Taxonomy" id="2942207"/>
    <lineage>
        <taxon>Bacteria</taxon>
        <taxon>Pseudomonadati</taxon>
        <taxon>Bacteroidota</taxon>
        <taxon>Flavobacteriia</taxon>
        <taxon>Flavobacteriales</taxon>
        <taxon>Flavobacteriaceae</taxon>
        <taxon>Jejuia</taxon>
    </lineage>
</organism>
<protein>
    <recommendedName>
        <fullName evidence="5">Polysaccharide chain length determinant N-terminal domain-containing protein</fullName>
    </recommendedName>
</protein>
<keyword evidence="4" id="KW-1185">Reference proteome</keyword>
<reference evidence="3" key="1">
    <citation type="submission" date="2022-05" db="EMBL/GenBank/DDBJ databases">
        <authorList>
            <person name="Park J.-S."/>
        </authorList>
    </citation>
    <scope>NUCLEOTIDE SEQUENCE</scope>
    <source>
        <strain evidence="3">2012CJ34-3</strain>
    </source>
</reference>
<accession>A0ABT0Q8X3</accession>
<evidence type="ECO:0000256" key="1">
    <source>
        <dbReference type="SAM" id="Coils"/>
    </source>
</evidence>
<feature type="transmembrane region" description="Helical" evidence="2">
    <location>
        <begin position="30"/>
        <end position="49"/>
    </location>
</feature>
<keyword evidence="2" id="KW-0812">Transmembrane</keyword>